<gene>
    <name evidence="1" type="ORF">ACFO3Q_03675</name>
</gene>
<dbReference type="RefSeq" id="WP_377003289.1">
    <property type="nucleotide sequence ID" value="NZ_JBHSGG010000007.1"/>
</dbReference>
<sequence length="179" mass="18655">MDVVVLHGPPAAGKYTVGRLLAARLGVPLFHNHLAVDAAMALFAFGTTGFVRMRAAIWHSGFAEAAAARQSFVFTFQPEASVDPGLLPALAARVEAVGGRVHYVALDCARPVLLERLGAPSRTRFGKLTDPALYASIEGAGGFAFPPLPEPLLRIDTAAVAPEEAARRIAAALAASTDG</sequence>
<evidence type="ECO:0000313" key="1">
    <source>
        <dbReference type="EMBL" id="MFC4727267.1"/>
    </source>
</evidence>
<dbReference type="Proteomes" id="UP001595892">
    <property type="component" value="Unassembled WGS sequence"/>
</dbReference>
<dbReference type="EMBL" id="JBHSGG010000007">
    <property type="protein sequence ID" value="MFC4727267.1"/>
    <property type="molecule type" value="Genomic_DNA"/>
</dbReference>
<organism evidence="1 2">
    <name type="scientific">Coralloluteibacterium thermophilum</name>
    <dbReference type="NCBI Taxonomy" id="2707049"/>
    <lineage>
        <taxon>Bacteria</taxon>
        <taxon>Pseudomonadati</taxon>
        <taxon>Pseudomonadota</taxon>
        <taxon>Gammaproteobacteria</taxon>
        <taxon>Lysobacterales</taxon>
        <taxon>Lysobacteraceae</taxon>
        <taxon>Coralloluteibacterium</taxon>
    </lineage>
</organism>
<keyword evidence="2" id="KW-1185">Reference proteome</keyword>
<comment type="caution">
    <text evidence="1">The sequence shown here is derived from an EMBL/GenBank/DDBJ whole genome shotgun (WGS) entry which is preliminary data.</text>
</comment>
<accession>A0ABV9NFW7</accession>
<dbReference type="Gene3D" id="3.40.50.300">
    <property type="entry name" value="P-loop containing nucleotide triphosphate hydrolases"/>
    <property type="match status" value="1"/>
</dbReference>
<name>A0ABV9NFW7_9GAMM</name>
<dbReference type="InterPro" id="IPR027417">
    <property type="entry name" value="P-loop_NTPase"/>
</dbReference>
<reference evidence="2" key="1">
    <citation type="journal article" date="2019" name="Int. J. Syst. Evol. Microbiol.">
        <title>The Global Catalogue of Microorganisms (GCM) 10K type strain sequencing project: providing services to taxonomists for standard genome sequencing and annotation.</title>
        <authorList>
            <consortium name="The Broad Institute Genomics Platform"/>
            <consortium name="The Broad Institute Genome Sequencing Center for Infectious Disease"/>
            <person name="Wu L."/>
            <person name="Ma J."/>
        </authorList>
    </citation>
    <scope>NUCLEOTIDE SEQUENCE [LARGE SCALE GENOMIC DNA]</scope>
    <source>
        <strain evidence="2">CGMCC 1.13574</strain>
    </source>
</reference>
<evidence type="ECO:0008006" key="3">
    <source>
        <dbReference type="Google" id="ProtNLM"/>
    </source>
</evidence>
<dbReference type="SUPFAM" id="SSF52540">
    <property type="entry name" value="P-loop containing nucleoside triphosphate hydrolases"/>
    <property type="match status" value="1"/>
</dbReference>
<evidence type="ECO:0000313" key="2">
    <source>
        <dbReference type="Proteomes" id="UP001595892"/>
    </source>
</evidence>
<proteinExistence type="predicted"/>
<protein>
    <recommendedName>
        <fullName evidence="3">Shikimate kinase</fullName>
    </recommendedName>
</protein>